<dbReference type="AlphaFoldDB" id="D1CG83"/>
<dbReference type="OrthoDB" id="6165442at2"/>
<reference evidence="4" key="1">
    <citation type="journal article" date="2010" name="Stand. Genomic Sci.">
        <title>Complete genome sequence of 'Thermobaculum terrenum' type strain (YNP1).</title>
        <authorList>
            <person name="Kiss H."/>
            <person name="Cleland D."/>
            <person name="Lapidus A."/>
            <person name="Lucas S."/>
            <person name="Glavina Del Rio T."/>
            <person name="Nolan M."/>
            <person name="Tice H."/>
            <person name="Han C."/>
            <person name="Goodwin L."/>
            <person name="Pitluck S."/>
            <person name="Liolios K."/>
            <person name="Ivanova N."/>
            <person name="Mavromatis K."/>
            <person name="Ovchinnikova G."/>
            <person name="Pati A."/>
            <person name="Chen A."/>
            <person name="Palaniappan K."/>
            <person name="Land M."/>
            <person name="Hauser L."/>
            <person name="Chang Y."/>
            <person name="Jeffries C."/>
            <person name="Lu M."/>
            <person name="Brettin T."/>
            <person name="Detter J."/>
            <person name="Goker M."/>
            <person name="Tindall B."/>
            <person name="Beck B."/>
            <person name="McDermott T."/>
            <person name="Woyke T."/>
            <person name="Bristow J."/>
            <person name="Eisen J."/>
            <person name="Markowitz V."/>
            <person name="Hugenholtz P."/>
            <person name="Kyrpides N."/>
            <person name="Klenk H."/>
            <person name="Cheng J."/>
        </authorList>
    </citation>
    <scope>NUCLEOTIDE SEQUENCE [LARGE SCALE GENOMIC DNA]</scope>
    <source>
        <strain evidence="4">ATCC BAA-798 / YNP1</strain>
    </source>
</reference>
<dbReference type="KEGG" id="ttr:Tter_1023"/>
<proteinExistence type="predicted"/>
<name>D1CG83_THET1</name>
<gene>
    <name evidence="3" type="ordered locus">Tter_1023</name>
</gene>
<dbReference type="HOGENOM" id="CLU_122851_2_0_0"/>
<evidence type="ECO:0000259" key="2">
    <source>
        <dbReference type="Pfam" id="PF07811"/>
    </source>
</evidence>
<evidence type="ECO:0000256" key="1">
    <source>
        <dbReference type="SAM" id="Phobius"/>
    </source>
</evidence>
<dbReference type="STRING" id="525904.Tter_1023"/>
<dbReference type="RefSeq" id="WP_012874974.1">
    <property type="nucleotide sequence ID" value="NC_013525.1"/>
</dbReference>
<protein>
    <submittedName>
        <fullName evidence="3">TadE family protein</fullName>
    </submittedName>
</protein>
<feature type="transmembrane region" description="Helical" evidence="1">
    <location>
        <begin position="20"/>
        <end position="44"/>
    </location>
</feature>
<organism evidence="3 4">
    <name type="scientific">Thermobaculum terrenum (strain ATCC BAA-798 / CCMEE 7001 / YNP1)</name>
    <dbReference type="NCBI Taxonomy" id="525904"/>
    <lineage>
        <taxon>Bacteria</taxon>
        <taxon>Bacillati</taxon>
        <taxon>Chloroflexota</taxon>
        <taxon>Chloroflexia</taxon>
        <taxon>Candidatus Thermobaculales</taxon>
        <taxon>Candidatus Thermobaculaceae</taxon>
        <taxon>Thermobaculum</taxon>
    </lineage>
</organism>
<dbReference type="InterPro" id="IPR012495">
    <property type="entry name" value="TadE-like_dom"/>
</dbReference>
<keyword evidence="1" id="KW-1133">Transmembrane helix</keyword>
<keyword evidence="1" id="KW-0472">Membrane</keyword>
<keyword evidence="1" id="KW-0812">Transmembrane</keyword>
<keyword evidence="4" id="KW-1185">Reference proteome</keyword>
<evidence type="ECO:0000313" key="4">
    <source>
        <dbReference type="Proteomes" id="UP000000323"/>
    </source>
</evidence>
<evidence type="ECO:0000313" key="3">
    <source>
        <dbReference type="EMBL" id="ACZ41939.1"/>
    </source>
</evidence>
<accession>D1CG83</accession>
<feature type="domain" description="TadE-like" evidence="2">
    <location>
        <begin position="14"/>
        <end position="56"/>
    </location>
</feature>
<dbReference type="Proteomes" id="UP000000323">
    <property type="component" value="Chromosome 1"/>
</dbReference>
<sequence length="135" mass="14684">MSRSIIRNNKHLPGQAIVEFALTIPIMLLLIMLTVDFGRAIWYYNAIANAAREGARYGIVKSHSDAEIINTVLQKSTGVPLSNSNVTITRSGTSPNGSIKVSISYNFRPITPLVSNLIPGGQINLRASSEMSLEQ</sequence>
<dbReference type="EMBL" id="CP001825">
    <property type="protein sequence ID" value="ACZ41939.1"/>
    <property type="molecule type" value="Genomic_DNA"/>
</dbReference>
<dbReference type="Pfam" id="PF07811">
    <property type="entry name" value="TadE"/>
    <property type="match status" value="1"/>
</dbReference>
<dbReference type="eggNOG" id="COG4961">
    <property type="taxonomic scope" value="Bacteria"/>
</dbReference>